<dbReference type="EMBL" id="FNHE01000005">
    <property type="protein sequence ID" value="SDM41465.1"/>
    <property type="molecule type" value="Genomic_DNA"/>
</dbReference>
<dbReference type="Proteomes" id="UP000198680">
    <property type="component" value="Unassembled WGS sequence"/>
</dbReference>
<proteinExistence type="predicted"/>
<accession>A0A1G9T311</accession>
<evidence type="ECO:0000313" key="1">
    <source>
        <dbReference type="EMBL" id="SDM41465.1"/>
    </source>
</evidence>
<protein>
    <recommendedName>
        <fullName evidence="3">DUF4268 domain-containing protein</fullName>
    </recommendedName>
</protein>
<name>A0A1G9T311_9ACTN</name>
<dbReference type="AlphaFoldDB" id="A0A1G9T311"/>
<organism evidence="1 2">
    <name type="scientific">Geodermatophilus siccatus</name>
    <dbReference type="NCBI Taxonomy" id="1137991"/>
    <lineage>
        <taxon>Bacteria</taxon>
        <taxon>Bacillati</taxon>
        <taxon>Actinomycetota</taxon>
        <taxon>Actinomycetes</taxon>
        <taxon>Geodermatophilales</taxon>
        <taxon>Geodermatophilaceae</taxon>
        <taxon>Geodermatophilus</taxon>
    </lineage>
</organism>
<sequence length="302" mass="32749">MWPGEATHFTPWLAANLDWLDALGLGRLELVGTEVVLPTVNRNLDILARTPDGRRIAIENQYLKVDHDHLTRGLAYAVGHDAKALVVIAEDHGSEFIAIADYLNSAYEQLGSEKGIAVFLVQVTAEQVGQAIVPRFTVVARPNTWLTAVHGQDDGGPRSVTALLAACDSSFRSAAQEILEQWESRPGASMRINAGSVSVSLDYPYIPGEGPRSVYVLYGTGVMTVNRGYFKDFGSLGEDRVAELDRALETHFPALNDRPYYPSVVAPEPGPTAAFADWLIEWIPGGSPHNRVGLNPASLSTS</sequence>
<evidence type="ECO:0000313" key="2">
    <source>
        <dbReference type="Proteomes" id="UP000198680"/>
    </source>
</evidence>
<dbReference type="STRING" id="1137991.SAMN05660642_02453"/>
<gene>
    <name evidence="1" type="ORF">SAMN05660642_02453</name>
</gene>
<reference evidence="2" key="1">
    <citation type="submission" date="2016-10" db="EMBL/GenBank/DDBJ databases">
        <authorList>
            <person name="Varghese N."/>
            <person name="Submissions S."/>
        </authorList>
    </citation>
    <scope>NUCLEOTIDE SEQUENCE [LARGE SCALE GENOMIC DNA]</scope>
    <source>
        <strain evidence="2">DSM 45419</strain>
    </source>
</reference>
<evidence type="ECO:0008006" key="3">
    <source>
        <dbReference type="Google" id="ProtNLM"/>
    </source>
</evidence>
<keyword evidence="2" id="KW-1185">Reference proteome</keyword>